<feature type="transmembrane region" description="Helical" evidence="1">
    <location>
        <begin position="80"/>
        <end position="101"/>
    </location>
</feature>
<evidence type="ECO:0000256" key="1">
    <source>
        <dbReference type="SAM" id="Phobius"/>
    </source>
</evidence>
<dbReference type="EMBL" id="AP022870">
    <property type="protein sequence ID" value="BCB81113.1"/>
    <property type="molecule type" value="Genomic_DNA"/>
</dbReference>
<feature type="domain" description="DUF2231" evidence="2">
    <location>
        <begin position="9"/>
        <end position="109"/>
    </location>
</feature>
<dbReference type="InterPro" id="IPR019251">
    <property type="entry name" value="DUF2231_TM"/>
</dbReference>
<sequence length="150" mass="16034">MQTRLNISGHPVHPFMMTLPLALIVCAILFDFGALVGLHFLSQVGYWTLVAGLFAAILAVGAGMVDLWDLPAGAGKRRLVAYELVNLAMVAMFAIVCLVRVEDQASAPTGASSWSSCWLWRPAATAPGWARRWSASFGSAPSPSTTCRPT</sequence>
<keyword evidence="1" id="KW-0472">Membrane</keyword>
<proteinExistence type="predicted"/>
<feature type="transmembrane region" description="Helical" evidence="1">
    <location>
        <begin position="21"/>
        <end position="40"/>
    </location>
</feature>
<keyword evidence="1" id="KW-0812">Transmembrane</keyword>
<protein>
    <recommendedName>
        <fullName evidence="2">DUF2231 domain-containing protein</fullName>
    </recommendedName>
</protein>
<reference evidence="3 4" key="1">
    <citation type="submission" date="2020-03" db="EMBL/GenBank/DDBJ databases">
        <title>Whole genome shotgun sequence of Phytohabitans flavus NBRC 107702.</title>
        <authorList>
            <person name="Komaki H."/>
            <person name="Tamura T."/>
        </authorList>
    </citation>
    <scope>NUCLEOTIDE SEQUENCE [LARGE SCALE GENOMIC DNA]</scope>
    <source>
        <strain evidence="3 4">NBRC 107702</strain>
    </source>
</reference>
<reference evidence="3 4" key="2">
    <citation type="submission" date="2020-03" db="EMBL/GenBank/DDBJ databases">
        <authorList>
            <person name="Ichikawa N."/>
            <person name="Kimura A."/>
            <person name="Kitahashi Y."/>
            <person name="Uohara A."/>
        </authorList>
    </citation>
    <scope>NUCLEOTIDE SEQUENCE [LARGE SCALE GENOMIC DNA]</scope>
    <source>
        <strain evidence="3 4">NBRC 107702</strain>
    </source>
</reference>
<name>A0A6F8Y505_9ACTN</name>
<keyword evidence="1" id="KW-1133">Transmembrane helix</keyword>
<feature type="transmembrane region" description="Helical" evidence="1">
    <location>
        <begin position="46"/>
        <end position="68"/>
    </location>
</feature>
<keyword evidence="4" id="KW-1185">Reference proteome</keyword>
<organism evidence="3 4">
    <name type="scientific">Phytohabitans flavus</name>
    <dbReference type="NCBI Taxonomy" id="1076124"/>
    <lineage>
        <taxon>Bacteria</taxon>
        <taxon>Bacillati</taxon>
        <taxon>Actinomycetota</taxon>
        <taxon>Actinomycetes</taxon>
        <taxon>Micromonosporales</taxon>
        <taxon>Micromonosporaceae</taxon>
    </lineage>
</organism>
<evidence type="ECO:0000313" key="4">
    <source>
        <dbReference type="Proteomes" id="UP000502508"/>
    </source>
</evidence>
<dbReference type="AlphaFoldDB" id="A0A6F8Y505"/>
<dbReference type="Proteomes" id="UP000502508">
    <property type="component" value="Chromosome"/>
</dbReference>
<dbReference type="RefSeq" id="WP_173041078.1">
    <property type="nucleotide sequence ID" value="NZ_AP022870.1"/>
</dbReference>
<dbReference type="Pfam" id="PF09990">
    <property type="entry name" value="DUF2231"/>
    <property type="match status" value="1"/>
</dbReference>
<evidence type="ECO:0000259" key="2">
    <source>
        <dbReference type="Pfam" id="PF09990"/>
    </source>
</evidence>
<dbReference type="KEGG" id="pfla:Pflav_075230"/>
<evidence type="ECO:0000313" key="3">
    <source>
        <dbReference type="EMBL" id="BCB81113.1"/>
    </source>
</evidence>
<accession>A0A6F8Y505</accession>
<gene>
    <name evidence="3" type="ORF">Pflav_075230</name>
</gene>